<dbReference type="KEGG" id="mdb:OVN18_01625"/>
<gene>
    <name evidence="3" type="primary">flgN</name>
    <name evidence="3" type="ORF">OVN18_01625</name>
</gene>
<keyword evidence="3" id="KW-0969">Cilium</keyword>
<dbReference type="InterPro" id="IPR007809">
    <property type="entry name" value="FlgN-like"/>
</dbReference>
<protein>
    <submittedName>
        <fullName evidence="3">Flagellar export chaperone FlgN</fullName>
    </submittedName>
</protein>
<feature type="region of interest" description="Disordered" evidence="2">
    <location>
        <begin position="138"/>
        <end position="163"/>
    </location>
</feature>
<proteinExistence type="predicted"/>
<evidence type="ECO:0000256" key="2">
    <source>
        <dbReference type="SAM" id="MobiDB-lite"/>
    </source>
</evidence>
<dbReference type="AlphaFoldDB" id="A0A9E8MLI8"/>
<feature type="compositionally biased region" description="Low complexity" evidence="2">
    <location>
        <begin position="145"/>
        <end position="155"/>
    </location>
</feature>
<keyword evidence="1" id="KW-1005">Bacterial flagellum biogenesis</keyword>
<dbReference type="InterPro" id="IPR036679">
    <property type="entry name" value="FlgN-like_sf"/>
</dbReference>
<dbReference type="Gene3D" id="1.20.58.300">
    <property type="entry name" value="FlgN-like"/>
    <property type="match status" value="1"/>
</dbReference>
<dbReference type="SUPFAM" id="SSF140566">
    <property type="entry name" value="FlgN-like"/>
    <property type="match status" value="1"/>
</dbReference>
<evidence type="ECO:0000313" key="4">
    <source>
        <dbReference type="Proteomes" id="UP001164706"/>
    </source>
</evidence>
<dbReference type="RefSeq" id="WP_267737786.1">
    <property type="nucleotide sequence ID" value="NZ_CP113089.1"/>
</dbReference>
<name>A0A9E8MLI8_9MICO</name>
<dbReference type="Proteomes" id="UP001164706">
    <property type="component" value="Chromosome"/>
</dbReference>
<sequence length="163" mass="17507">MSAAELSAALWRERELLDGLVYALEVEHLLLTAGRTHRLDRASRDVERVLGGVRDAGLTRAVAVAAVADAWAAPADATLRQLIEHSPDAAWREVLVEHLEALTRLTGQIAELREANSSHLRTLLRSTDEVLASGVEQRDPRAYTAQGGSAAGAASTPLISKDL</sequence>
<keyword evidence="4" id="KW-1185">Reference proteome</keyword>
<dbReference type="Pfam" id="PF05130">
    <property type="entry name" value="FlgN"/>
    <property type="match status" value="1"/>
</dbReference>
<dbReference type="GO" id="GO:0044780">
    <property type="term" value="P:bacterial-type flagellum assembly"/>
    <property type="evidence" value="ECO:0007669"/>
    <property type="project" value="InterPro"/>
</dbReference>
<evidence type="ECO:0000256" key="1">
    <source>
        <dbReference type="ARBA" id="ARBA00022795"/>
    </source>
</evidence>
<keyword evidence="3" id="KW-0282">Flagellum</keyword>
<dbReference type="EMBL" id="CP113089">
    <property type="protein sequence ID" value="WAB81747.1"/>
    <property type="molecule type" value="Genomic_DNA"/>
</dbReference>
<organism evidence="3 4">
    <name type="scientific">Microcella daejeonensis</name>
    <dbReference type="NCBI Taxonomy" id="2994971"/>
    <lineage>
        <taxon>Bacteria</taxon>
        <taxon>Bacillati</taxon>
        <taxon>Actinomycetota</taxon>
        <taxon>Actinomycetes</taxon>
        <taxon>Micrococcales</taxon>
        <taxon>Microbacteriaceae</taxon>
        <taxon>Microcella</taxon>
    </lineage>
</organism>
<reference evidence="3" key="1">
    <citation type="submission" date="2022-11" db="EMBL/GenBank/DDBJ databases">
        <title>Description of Microcella daejonensis nov. sp, isolated from riverside soil.</title>
        <authorList>
            <person name="Molina K.M."/>
            <person name="Kim S.B."/>
        </authorList>
    </citation>
    <scope>NUCLEOTIDE SEQUENCE</scope>
    <source>
        <strain evidence="3">MMS21-STM12</strain>
    </source>
</reference>
<accession>A0A9E8MLI8</accession>
<keyword evidence="3" id="KW-0966">Cell projection</keyword>
<evidence type="ECO:0000313" key="3">
    <source>
        <dbReference type="EMBL" id="WAB81747.1"/>
    </source>
</evidence>